<evidence type="ECO:0000313" key="2">
    <source>
        <dbReference type="Proteomes" id="UP000029549"/>
    </source>
</evidence>
<dbReference type="Proteomes" id="UP000029549">
    <property type="component" value="Unassembled WGS sequence"/>
</dbReference>
<accession>A0A0E3BSF8</accession>
<name>A0A0E3BSF8_9BURK</name>
<reference evidence="1 2" key="1">
    <citation type="submission" date="2013-09" db="EMBL/GenBank/DDBJ databases">
        <title>High correlation between genotypes and phenotypes of environmental bacteria Comamonas testosteroni strains.</title>
        <authorList>
            <person name="Liu L."/>
            <person name="Zhu W."/>
            <person name="Xia X."/>
            <person name="Xu B."/>
            <person name="Luo M."/>
            <person name="Wang G."/>
        </authorList>
    </citation>
    <scope>NUCLEOTIDE SEQUENCE [LARGE SCALE GENOMIC DNA]</scope>
    <source>
        <strain evidence="1 2">DF2</strain>
    </source>
</reference>
<protein>
    <submittedName>
        <fullName evidence="1">Uncharacterized protein</fullName>
    </submittedName>
</protein>
<dbReference type="AlphaFoldDB" id="A0A0E3BSF8"/>
<gene>
    <name evidence="1" type="ORF">P608_17655</name>
</gene>
<evidence type="ECO:0000313" key="1">
    <source>
        <dbReference type="EMBL" id="KGH08838.1"/>
    </source>
</evidence>
<sequence length="51" mass="5734">MSYTVLIYMDDGTSAVLRGVFPSDFAAIDMGMEMFENALSVVPRRESIHDF</sequence>
<dbReference type="RefSeq" id="WP_165570875.1">
    <property type="nucleotide sequence ID" value="NZ_AWTM01000098.1"/>
</dbReference>
<proteinExistence type="predicted"/>
<organism evidence="1 2">
    <name type="scientific">Comamonas thiooxydans</name>
    <dbReference type="NCBI Taxonomy" id="363952"/>
    <lineage>
        <taxon>Bacteria</taxon>
        <taxon>Pseudomonadati</taxon>
        <taxon>Pseudomonadota</taxon>
        <taxon>Betaproteobacteria</taxon>
        <taxon>Burkholderiales</taxon>
        <taxon>Comamonadaceae</taxon>
        <taxon>Comamonas</taxon>
    </lineage>
</organism>
<dbReference type="EMBL" id="AWTP01000122">
    <property type="protein sequence ID" value="KGH08838.1"/>
    <property type="molecule type" value="Genomic_DNA"/>
</dbReference>
<keyword evidence="2" id="KW-1185">Reference proteome</keyword>
<comment type="caution">
    <text evidence="1">The sequence shown here is derived from an EMBL/GenBank/DDBJ whole genome shotgun (WGS) entry which is preliminary data.</text>
</comment>